<proteinExistence type="predicted"/>
<reference evidence="1" key="1">
    <citation type="submission" date="2018-05" db="EMBL/GenBank/DDBJ databases">
        <authorList>
            <person name="Lanie J.A."/>
            <person name="Ng W.-L."/>
            <person name="Kazmierczak K.M."/>
            <person name="Andrzejewski T.M."/>
            <person name="Davidsen T.M."/>
            <person name="Wayne K.J."/>
            <person name="Tettelin H."/>
            <person name="Glass J.I."/>
            <person name="Rusch D."/>
            <person name="Podicherti R."/>
            <person name="Tsui H.-C.T."/>
            <person name="Winkler M.E."/>
        </authorList>
    </citation>
    <scope>NUCLEOTIDE SEQUENCE</scope>
</reference>
<accession>A0A381Q9K9</accession>
<gene>
    <name evidence="1" type="ORF">METZ01_LOCUS27177</name>
</gene>
<dbReference type="EMBL" id="UINC01001206">
    <property type="protein sequence ID" value="SUZ74323.1"/>
    <property type="molecule type" value="Genomic_DNA"/>
</dbReference>
<organism evidence="1">
    <name type="scientific">marine metagenome</name>
    <dbReference type="NCBI Taxonomy" id="408172"/>
    <lineage>
        <taxon>unclassified sequences</taxon>
        <taxon>metagenomes</taxon>
        <taxon>ecological metagenomes</taxon>
    </lineage>
</organism>
<feature type="non-terminal residue" evidence="1">
    <location>
        <position position="1"/>
    </location>
</feature>
<sequence length="51" mass="5681">VRALLVPATMRSMGGYNWLTPRPLKWLWERVGFQEEDGLPILSSLPVGAGN</sequence>
<dbReference type="AlphaFoldDB" id="A0A381Q9K9"/>
<evidence type="ECO:0000313" key="1">
    <source>
        <dbReference type="EMBL" id="SUZ74323.1"/>
    </source>
</evidence>
<protein>
    <submittedName>
        <fullName evidence="1">Uncharacterized protein</fullName>
    </submittedName>
</protein>
<name>A0A381Q9K9_9ZZZZ</name>